<feature type="chain" id="PRO_5002780113" evidence="1">
    <location>
        <begin position="24"/>
        <end position="251"/>
    </location>
</feature>
<evidence type="ECO:0000256" key="1">
    <source>
        <dbReference type="SAM" id="SignalP"/>
    </source>
</evidence>
<dbReference type="AlphaFoldDB" id="B2KEB6"/>
<evidence type="ECO:0000313" key="2">
    <source>
        <dbReference type="EMBL" id="ACC98862.1"/>
    </source>
</evidence>
<gene>
    <name evidence="2" type="ordered locus">Emin_1312</name>
</gene>
<dbReference type="HOGENOM" id="CLU_1105783_0_0_0"/>
<keyword evidence="1" id="KW-0732">Signal</keyword>
<accession>B2KEB6</accession>
<dbReference type="Proteomes" id="UP000001029">
    <property type="component" value="Chromosome"/>
</dbReference>
<name>B2KEB6_ELUMP</name>
<protein>
    <submittedName>
        <fullName evidence="2">Uncharacterized protein</fullName>
    </submittedName>
</protein>
<evidence type="ECO:0000313" key="3">
    <source>
        <dbReference type="Proteomes" id="UP000001029"/>
    </source>
</evidence>
<sequence>MRKLIKTTAFILAAVLTASCVFAGNFKDACDLVAQGRVKESIKITDIAYQDESGFFYLNKDENGNTLLHCAQDGHTASWLSTIIRTKVEKANPYQPLGDNNYRIQRISDISKSLISATRNKKGLSAFEQAVVKGKTEVALEYALSENNPAFALARLANKTSVSKNTLQTVLGKYRSSLPLDENKKLSASIKNPELKKIFQNEEQTALDNTFSKKFERFAGTVKEKIKERVAAHARWQRELDELGVYTGPKY</sequence>
<proteinExistence type="predicted"/>
<dbReference type="PROSITE" id="PS51257">
    <property type="entry name" value="PROKAR_LIPOPROTEIN"/>
    <property type="match status" value="1"/>
</dbReference>
<keyword evidence="3" id="KW-1185">Reference proteome</keyword>
<organism evidence="2 3">
    <name type="scientific">Elusimicrobium minutum (strain Pei191)</name>
    <dbReference type="NCBI Taxonomy" id="445932"/>
    <lineage>
        <taxon>Bacteria</taxon>
        <taxon>Pseudomonadati</taxon>
        <taxon>Elusimicrobiota</taxon>
        <taxon>Elusimicrobia</taxon>
        <taxon>Elusimicrobiales</taxon>
        <taxon>Elusimicrobiaceae</taxon>
        <taxon>Elusimicrobium</taxon>
    </lineage>
</organism>
<feature type="signal peptide" evidence="1">
    <location>
        <begin position="1"/>
        <end position="23"/>
    </location>
</feature>
<reference evidence="2 3" key="1">
    <citation type="journal article" date="2009" name="Appl. Environ. Microbiol.">
        <title>Genomic analysis of 'Elusimicrobium minutum,' the first cultivated representative of the phylum 'Elusimicrobia' (formerly termite group 1).</title>
        <authorList>
            <person name="Herlemann D.P.R."/>
            <person name="Geissinger O."/>
            <person name="Ikeda-Ohtsubo W."/>
            <person name="Kunin V."/>
            <person name="Sun H."/>
            <person name="Lapidus A."/>
            <person name="Hugenholtz P."/>
            <person name="Brune A."/>
        </authorList>
    </citation>
    <scope>NUCLEOTIDE SEQUENCE [LARGE SCALE GENOMIC DNA]</scope>
    <source>
        <strain evidence="2 3">Pei191</strain>
    </source>
</reference>
<dbReference type="EMBL" id="CP001055">
    <property type="protein sequence ID" value="ACC98862.1"/>
    <property type="molecule type" value="Genomic_DNA"/>
</dbReference>
<dbReference type="RefSeq" id="WP_012415477.1">
    <property type="nucleotide sequence ID" value="NC_010644.1"/>
</dbReference>
<dbReference type="KEGG" id="emi:Emin_1312"/>
<dbReference type="STRING" id="445932.Emin_1312"/>